<evidence type="ECO:0008006" key="3">
    <source>
        <dbReference type="Google" id="ProtNLM"/>
    </source>
</evidence>
<dbReference type="Proteomes" id="UP000283786">
    <property type="component" value="Plasmid p49"/>
</dbReference>
<evidence type="ECO:0000313" key="1">
    <source>
        <dbReference type="EMBL" id="QPM92568.1"/>
    </source>
</evidence>
<dbReference type="AlphaFoldDB" id="A0A418SD85"/>
<dbReference type="KEGG" id="palw:PSAL_038320"/>
<sequence>MHFGRQDDAGRTVRKAKILRSERRGSDGVGGACTLAIVVLLGTPAAAQTTADGGRPTLGFYGAPGMLDMPTAEMMDDGEISATVGTFGGLNRGAVTFQITPRLQGGFRYSGLEREGDDTFSDPSDLYFDRAFDVSYQIVTEGAGRPAVTIGLRDFGGTGIYASEYVVATKNFDSGLSATLGMGWGRYGSYNSFRNPISYIFDGFRTRPDNDSRVAEGNVGDVDFGQWFHGPAALFGGVQYRYNDQLVLTLEYSSDAYDEDSDPSDFVRDIPINFGATYQFDNGVDLTGAYMYGETFGVLLSYRFNPKSPPGPDGGRAGLGPVVVPRSAAPLGWGTDLDEARDGTAAAAPAGQAQMEAVLRRTLGAQGIVMLGARQEGSSIRIWMENTQFQAEAEALGRAARALTAVLPAGIETMVLIPVAQGMPLSEVTLHRADLEELQDDLDGSWKMFSRAAIGEAAPLPSSVATTVGARFSYGVSAYVGPTFSNPDNLLAEGGLRFNAAYVPRPGLVLSTELRQPLLRTGSGEVPLTTGSGITRVRSDAGLFEDDYDFEVRQLKAAYFARPASAFYSRLSAGYLEEMYAGVSGELLWKPVASQLALGAELNYAMKRSPDELMGLGDYETMTGYLSAYYDLGDGYMAQVDAGRYLAQDWGGSLSLQREFDNGFILGAYMTLTDVPFEDFGEGSFDKGIYFSVPFTWLWGKPSPRNYSAVWKPINGDGGARMQISDRLYDRVRSAQSRELQDSWGRFWR</sequence>
<keyword evidence="2" id="KW-1185">Reference proteome</keyword>
<gene>
    <name evidence="1" type="ORF">PSAL_038320</name>
</gene>
<evidence type="ECO:0000313" key="2">
    <source>
        <dbReference type="Proteomes" id="UP000283786"/>
    </source>
</evidence>
<dbReference type="EMBL" id="CP060439">
    <property type="protein sequence ID" value="QPM92568.1"/>
    <property type="molecule type" value="Genomic_DNA"/>
</dbReference>
<name>A0A418SD85_9RHOB</name>
<dbReference type="RefSeq" id="WP_119840367.1">
    <property type="nucleotide sequence ID" value="NZ_CP060439.1"/>
</dbReference>
<organism evidence="1 2">
    <name type="scientific">Pseudooceanicola algae</name>
    <dbReference type="NCBI Taxonomy" id="1537215"/>
    <lineage>
        <taxon>Bacteria</taxon>
        <taxon>Pseudomonadati</taxon>
        <taxon>Pseudomonadota</taxon>
        <taxon>Alphaproteobacteria</taxon>
        <taxon>Rhodobacterales</taxon>
        <taxon>Paracoccaceae</taxon>
        <taxon>Pseudooceanicola</taxon>
    </lineage>
</organism>
<dbReference type="OrthoDB" id="19542at2"/>
<protein>
    <recommendedName>
        <fullName evidence="3">Exopolysaccharide biosynthesis protein YbjH</fullName>
    </recommendedName>
</protein>
<proteinExistence type="predicted"/>
<keyword evidence="1" id="KW-0614">Plasmid</keyword>
<reference evidence="1 2" key="1">
    <citation type="submission" date="2020-08" db="EMBL/GenBank/DDBJ databases">
        <title>Genome sequence of Rhodobacteraceae bacterium Lw-13e.</title>
        <authorList>
            <person name="Poehlein A."/>
            <person name="Wolter L."/>
            <person name="Daniel R."/>
            <person name="Brinkhoff T."/>
        </authorList>
    </citation>
    <scope>NUCLEOTIDE SEQUENCE [LARGE SCALE GENOMIC DNA]</scope>
    <source>
        <strain evidence="1 2">Lw-13e</strain>
        <plasmid evidence="1 2">p49</plasmid>
    </source>
</reference>
<dbReference type="InterPro" id="IPR010344">
    <property type="entry name" value="YbjH"/>
</dbReference>
<dbReference type="Pfam" id="PF06082">
    <property type="entry name" value="YjbH"/>
    <property type="match status" value="1"/>
</dbReference>
<geneLocation type="plasmid" evidence="1 2">
    <name>p49</name>
</geneLocation>
<accession>A0A418SD85</accession>